<evidence type="ECO:0000256" key="3">
    <source>
        <dbReference type="ARBA" id="ARBA00023052"/>
    </source>
</evidence>
<evidence type="ECO:0000313" key="6">
    <source>
        <dbReference type="Proteomes" id="UP000639606"/>
    </source>
</evidence>
<dbReference type="SUPFAM" id="SSF52518">
    <property type="entry name" value="Thiamin diphosphate-binding fold (THDP-binding)"/>
    <property type="match status" value="1"/>
</dbReference>
<name>A0A918EH31_9PSEU</name>
<keyword evidence="3" id="KW-0786">Thiamine pyrophosphate</keyword>
<comment type="similarity">
    <text evidence="2">Belongs to the transketolase family.</text>
</comment>
<reference evidence="5" key="1">
    <citation type="journal article" date="2014" name="Int. J. Syst. Evol. Microbiol.">
        <title>Complete genome sequence of Corynebacterium casei LMG S-19264T (=DSM 44701T), isolated from a smear-ripened cheese.</title>
        <authorList>
            <consortium name="US DOE Joint Genome Institute (JGI-PGF)"/>
            <person name="Walter F."/>
            <person name="Albersmeier A."/>
            <person name="Kalinowski J."/>
            <person name="Ruckert C."/>
        </authorList>
    </citation>
    <scope>NUCLEOTIDE SEQUENCE</scope>
    <source>
        <strain evidence="5">JCM 3313</strain>
    </source>
</reference>
<dbReference type="RefSeq" id="WP_209618233.1">
    <property type="nucleotide sequence ID" value="NZ_BMRG01000016.1"/>
</dbReference>
<feature type="domain" description="Transketolase N-terminal" evidence="4">
    <location>
        <begin position="37"/>
        <end position="264"/>
    </location>
</feature>
<reference evidence="5" key="2">
    <citation type="submission" date="2020-09" db="EMBL/GenBank/DDBJ databases">
        <authorList>
            <person name="Sun Q."/>
            <person name="Ohkuma M."/>
        </authorList>
    </citation>
    <scope>NUCLEOTIDE SEQUENCE</scope>
    <source>
        <strain evidence="5">JCM 3313</strain>
    </source>
</reference>
<keyword evidence="6" id="KW-1185">Reference proteome</keyword>
<accession>A0A918EH31</accession>
<evidence type="ECO:0000256" key="2">
    <source>
        <dbReference type="ARBA" id="ARBA00007131"/>
    </source>
</evidence>
<dbReference type="InterPro" id="IPR005474">
    <property type="entry name" value="Transketolase_N"/>
</dbReference>
<dbReference type="AlphaFoldDB" id="A0A918EH31"/>
<proteinExistence type="inferred from homology"/>
<comment type="caution">
    <text evidence="5">The sequence shown here is derived from an EMBL/GenBank/DDBJ whole genome shotgun (WGS) entry which is preliminary data.</text>
</comment>
<dbReference type="InterPro" id="IPR029061">
    <property type="entry name" value="THDP-binding"/>
</dbReference>
<dbReference type="PANTHER" id="PTHR47514">
    <property type="entry name" value="TRANSKETOLASE N-TERMINAL SECTION-RELATED"/>
    <property type="match status" value="1"/>
</dbReference>
<dbReference type="EMBL" id="BMRG01000016">
    <property type="protein sequence ID" value="GGP76142.1"/>
    <property type="molecule type" value="Genomic_DNA"/>
</dbReference>
<evidence type="ECO:0000259" key="4">
    <source>
        <dbReference type="Pfam" id="PF00456"/>
    </source>
</evidence>
<dbReference type="PANTHER" id="PTHR47514:SF1">
    <property type="entry name" value="TRANSKETOLASE N-TERMINAL SECTION-RELATED"/>
    <property type="match status" value="1"/>
</dbReference>
<organism evidence="5 6">
    <name type="scientific">Saccharothrix coeruleofusca</name>
    <dbReference type="NCBI Taxonomy" id="33919"/>
    <lineage>
        <taxon>Bacteria</taxon>
        <taxon>Bacillati</taxon>
        <taxon>Actinomycetota</taxon>
        <taxon>Actinomycetes</taxon>
        <taxon>Pseudonocardiales</taxon>
        <taxon>Pseudonocardiaceae</taxon>
        <taxon>Saccharothrix</taxon>
    </lineage>
</organism>
<dbReference type="Pfam" id="PF00456">
    <property type="entry name" value="Transketolase_N"/>
    <property type="match status" value="1"/>
</dbReference>
<protein>
    <submittedName>
        <fullName evidence="5">Transketolase, N-terminal subunit</fullName>
    </submittedName>
</protein>
<sequence>MSPAVDNESADHVDADVASFAASARARVLRLAARKPLHVGSALSVIDLLAVLYTTVLRRRPDDPWWSGRDRLVLSKGHGAYGLYAVLAELGVLDDCLDGLPGHPSDGIPGVEAATGALGHGLSIGCGMALGLRRAGRDQRVFVVTGDGELDEGSNWEAAQFAAHHQLDNLVAVVDRNGLQQEGRTEQVLGLEPLADKWRAFGWAVSVVNGHDPAAVRTAVTGLIDRRGPGVLIADTVKGKGVSFMEGQPSWHMGQLTEEQLDAALAELFAGQEASLS</sequence>
<evidence type="ECO:0000256" key="1">
    <source>
        <dbReference type="ARBA" id="ARBA00001964"/>
    </source>
</evidence>
<dbReference type="Proteomes" id="UP000639606">
    <property type="component" value="Unassembled WGS sequence"/>
</dbReference>
<comment type="cofactor">
    <cofactor evidence="1">
        <name>thiamine diphosphate</name>
        <dbReference type="ChEBI" id="CHEBI:58937"/>
    </cofactor>
</comment>
<dbReference type="CDD" id="cd02012">
    <property type="entry name" value="TPP_TK"/>
    <property type="match status" value="1"/>
</dbReference>
<dbReference type="GO" id="GO:0000287">
    <property type="term" value="F:magnesium ion binding"/>
    <property type="evidence" value="ECO:0007669"/>
    <property type="project" value="UniProtKB-ARBA"/>
</dbReference>
<evidence type="ECO:0000313" key="5">
    <source>
        <dbReference type="EMBL" id="GGP76142.1"/>
    </source>
</evidence>
<gene>
    <name evidence="5" type="ORF">GCM10010185_57250</name>
</gene>
<dbReference type="Gene3D" id="3.40.50.970">
    <property type="match status" value="1"/>
</dbReference>